<name>A0AAP9GIX3_9VIBR</name>
<reference evidence="1 2" key="1">
    <citation type="journal article" date="2015" name="Genome Announc.">
        <title>Draft Genome Sequence of Vibrio owensii Strain SH-14, Which Causes Shrimp Acute Hepatopancreatic Necrosis Disease.</title>
        <authorList>
            <person name="Liu L."/>
            <person name="Xiao J."/>
            <person name="Xia X."/>
            <person name="Pan Y."/>
            <person name="Yan S."/>
            <person name="Wang Y."/>
        </authorList>
    </citation>
    <scope>NUCLEOTIDE SEQUENCE [LARGE SCALE GENOMIC DNA]</scope>
    <source>
        <strain evidence="1 2">SH14</strain>
    </source>
</reference>
<gene>
    <name evidence="1" type="ORF">APZ19_27195</name>
</gene>
<evidence type="ECO:0000313" key="2">
    <source>
        <dbReference type="Proteomes" id="UP000390336"/>
    </source>
</evidence>
<dbReference type="AlphaFoldDB" id="A0AAP9GIX3"/>
<accession>A0AAP9GIX3</accession>
<protein>
    <submittedName>
        <fullName evidence="1">Uncharacterized protein</fullName>
    </submittedName>
</protein>
<organism evidence="1 2">
    <name type="scientific">Vibrio owensii</name>
    <dbReference type="NCBI Taxonomy" id="696485"/>
    <lineage>
        <taxon>Bacteria</taxon>
        <taxon>Pseudomonadati</taxon>
        <taxon>Pseudomonadota</taxon>
        <taxon>Gammaproteobacteria</taxon>
        <taxon>Vibrionales</taxon>
        <taxon>Vibrionaceae</taxon>
        <taxon>Vibrio</taxon>
    </lineage>
</organism>
<evidence type="ECO:0000313" key="1">
    <source>
        <dbReference type="EMBL" id="QGH50750.1"/>
    </source>
</evidence>
<dbReference type="EMBL" id="CP045860">
    <property type="protein sequence ID" value="QGH50750.1"/>
    <property type="molecule type" value="Genomic_DNA"/>
</dbReference>
<dbReference type="RefSeq" id="WP_054824785.1">
    <property type="nucleotide sequence ID" value="NZ_CP045860.1"/>
</dbReference>
<sequence>MTEETKHETSTTELSSLDIAKPVQMTDSIIGQCMVEFDVCPLRAPITYNNKVYDCMVREREAVIRDRIHAEQWSIGEFDSVYIDAVRAFFIADTCRFGVLDMKTIQEDNFIRVTEVALTESAQLPVDCIVDSLAVKDYANVSHMLGKA</sequence>
<dbReference type="Proteomes" id="UP000390336">
    <property type="component" value="Chromosome 2"/>
</dbReference>
<proteinExistence type="predicted"/>